<comment type="caution">
    <text evidence="9">The sequence shown here is derived from an EMBL/GenBank/DDBJ whole genome shotgun (WGS) entry which is preliminary data.</text>
</comment>
<feature type="domain" description="Helicase C-terminal" evidence="8">
    <location>
        <begin position="217"/>
        <end position="359"/>
    </location>
</feature>
<dbReference type="InterPro" id="IPR027417">
    <property type="entry name" value="P-loop_NTPase"/>
</dbReference>
<name>A0ABT2KVE3_9BACL</name>
<evidence type="ECO:0000256" key="1">
    <source>
        <dbReference type="ARBA" id="ARBA00022741"/>
    </source>
</evidence>
<keyword evidence="4" id="KW-0067">ATP-binding</keyword>
<gene>
    <name evidence="9" type="ORF">NQG31_00385</name>
</gene>
<evidence type="ECO:0000259" key="8">
    <source>
        <dbReference type="PROSITE" id="PS51194"/>
    </source>
</evidence>
<dbReference type="PANTHER" id="PTHR13710:SF84">
    <property type="entry name" value="ATP-DEPENDENT DNA HELICASE RECS-RELATED"/>
    <property type="match status" value="1"/>
</dbReference>
<organism evidence="9 10">
    <name type="scientific">Exiguobacterium alkaliphilum</name>
    <dbReference type="NCBI Taxonomy" id="1428684"/>
    <lineage>
        <taxon>Bacteria</taxon>
        <taxon>Bacillati</taxon>
        <taxon>Bacillota</taxon>
        <taxon>Bacilli</taxon>
        <taxon>Bacillales</taxon>
        <taxon>Bacillales Family XII. Incertae Sedis</taxon>
        <taxon>Exiguobacterium</taxon>
    </lineage>
</organism>
<evidence type="ECO:0000313" key="10">
    <source>
        <dbReference type="Proteomes" id="UP001206821"/>
    </source>
</evidence>
<dbReference type="CDD" id="cd17920">
    <property type="entry name" value="DEXHc_RecQ"/>
    <property type="match status" value="1"/>
</dbReference>
<dbReference type="Gene3D" id="3.40.50.300">
    <property type="entry name" value="P-loop containing nucleotide triphosphate hydrolases"/>
    <property type="match status" value="2"/>
</dbReference>
<sequence length="475" mass="54502">MRRLYEKTLKRVFGYDAFREGQRDVIEAVADGQDVLAIMPTGAGKSLTFQLPSYIKNDGLTIIVSPLLSLIEDQMLHIRERGERGVARLTSMETLEEKQAILNHLKRYRFLYLSPEQLAVPHVTRALARTPIQMLVIDEAHCISQWGHEFRPEYARLGELRKQLGSPQCMAVTATAPEAVKKDIIEKLALFNPAQFVHSANRPEIRLIVERLLGEQKLPRLIELVRDVPKPAVVYTATRREAESLALSLDDALFYHGGMSTEDRRLVQSQFLRDEVAVMVCTSAFGMGVNKDNVRSVIHFQLPATLEAYMQEIGRAGRDGEAAFAVLLYADGDERIQQFLIDQQYPKEKDIRVAYFERENGTSLSHLPRLLRMNEEDPVFGLLKQMLSERTLAGAVDWVKERKRDRYRQLGQMIDYALIKTCRRDYLLRYFSEQPIDQEPCCDVCGPIAFPENEQVVSKNVTDWKHRLSRIFSFD</sequence>
<evidence type="ECO:0000256" key="2">
    <source>
        <dbReference type="ARBA" id="ARBA00022801"/>
    </source>
</evidence>
<evidence type="ECO:0000256" key="3">
    <source>
        <dbReference type="ARBA" id="ARBA00022806"/>
    </source>
</evidence>
<keyword evidence="2" id="KW-0378">Hydrolase</keyword>
<dbReference type="PROSITE" id="PS51192">
    <property type="entry name" value="HELICASE_ATP_BIND_1"/>
    <property type="match status" value="1"/>
</dbReference>
<dbReference type="InterPro" id="IPR011545">
    <property type="entry name" value="DEAD/DEAH_box_helicase_dom"/>
</dbReference>
<dbReference type="GO" id="GO:0004386">
    <property type="term" value="F:helicase activity"/>
    <property type="evidence" value="ECO:0007669"/>
    <property type="project" value="UniProtKB-KW"/>
</dbReference>
<dbReference type="PANTHER" id="PTHR13710">
    <property type="entry name" value="DNA HELICASE RECQ FAMILY MEMBER"/>
    <property type="match status" value="1"/>
</dbReference>
<dbReference type="SMART" id="SM00490">
    <property type="entry name" value="HELICc"/>
    <property type="match status" value="1"/>
</dbReference>
<dbReference type="EMBL" id="JANIEK010000001">
    <property type="protein sequence ID" value="MCT4793974.1"/>
    <property type="molecule type" value="Genomic_DNA"/>
</dbReference>
<dbReference type="InterPro" id="IPR014001">
    <property type="entry name" value="Helicase_ATP-bd"/>
</dbReference>
<keyword evidence="3 9" id="KW-0347">Helicase</keyword>
<dbReference type="InterPro" id="IPR004589">
    <property type="entry name" value="DNA_helicase_ATP-dep_RecQ"/>
</dbReference>
<keyword evidence="10" id="KW-1185">Reference proteome</keyword>
<dbReference type="Pfam" id="PF16124">
    <property type="entry name" value="RecQ_Zn_bind"/>
    <property type="match status" value="1"/>
</dbReference>
<dbReference type="NCBIfam" id="TIGR00614">
    <property type="entry name" value="recQ_fam"/>
    <property type="match status" value="1"/>
</dbReference>
<evidence type="ECO:0000256" key="4">
    <source>
        <dbReference type="ARBA" id="ARBA00022840"/>
    </source>
</evidence>
<dbReference type="InterPro" id="IPR001650">
    <property type="entry name" value="Helicase_C-like"/>
</dbReference>
<reference evidence="9 10" key="1">
    <citation type="submission" date="2022-07" db="EMBL/GenBank/DDBJ databases">
        <title>Genomic and pangenome structural analysis of the polyextremophile Exiguobacterium.</title>
        <authorList>
            <person name="Shen L."/>
        </authorList>
    </citation>
    <scope>NUCLEOTIDE SEQUENCE [LARGE SCALE GENOMIC DNA]</scope>
    <source>
        <strain evidence="9 10">12_1</strain>
    </source>
</reference>
<keyword evidence="1" id="KW-0547">Nucleotide-binding</keyword>
<dbReference type="SUPFAM" id="SSF52540">
    <property type="entry name" value="P-loop containing nucleoside triphosphate hydrolases"/>
    <property type="match status" value="1"/>
</dbReference>
<dbReference type="RefSeq" id="WP_081852647.1">
    <property type="nucleotide sequence ID" value="NZ_JANIEK010000001.1"/>
</dbReference>
<dbReference type="SMART" id="SM00487">
    <property type="entry name" value="DEXDc"/>
    <property type="match status" value="1"/>
</dbReference>
<evidence type="ECO:0000256" key="5">
    <source>
        <dbReference type="ARBA" id="ARBA00044535"/>
    </source>
</evidence>
<protein>
    <recommendedName>
        <fullName evidence="5">ATP-dependent DNA helicase RecQ</fullName>
    </recommendedName>
    <alternativeName>
        <fullName evidence="6">DNA 3'-5' helicase RecQ</fullName>
    </alternativeName>
</protein>
<evidence type="ECO:0000313" key="9">
    <source>
        <dbReference type="EMBL" id="MCT4793974.1"/>
    </source>
</evidence>
<dbReference type="PROSITE" id="PS51194">
    <property type="entry name" value="HELICASE_CTER"/>
    <property type="match status" value="1"/>
</dbReference>
<dbReference type="Pfam" id="PF00271">
    <property type="entry name" value="Helicase_C"/>
    <property type="match status" value="1"/>
</dbReference>
<feature type="domain" description="Helicase ATP-binding" evidence="7">
    <location>
        <begin position="26"/>
        <end position="194"/>
    </location>
</feature>
<evidence type="ECO:0000256" key="6">
    <source>
        <dbReference type="ARBA" id="ARBA00044550"/>
    </source>
</evidence>
<proteinExistence type="predicted"/>
<evidence type="ECO:0000259" key="7">
    <source>
        <dbReference type="PROSITE" id="PS51192"/>
    </source>
</evidence>
<dbReference type="Proteomes" id="UP001206821">
    <property type="component" value="Unassembled WGS sequence"/>
</dbReference>
<dbReference type="InterPro" id="IPR032284">
    <property type="entry name" value="RecQ_Zn-bd"/>
</dbReference>
<dbReference type="Pfam" id="PF00270">
    <property type="entry name" value="DEAD"/>
    <property type="match status" value="1"/>
</dbReference>
<accession>A0ABT2KVE3</accession>